<protein>
    <submittedName>
        <fullName evidence="1">Uncharacterized protein</fullName>
    </submittedName>
</protein>
<organism evidence="1 2">
    <name type="scientific">Nosocomiicoccus ampullae</name>
    <dbReference type="NCBI Taxonomy" id="489910"/>
    <lineage>
        <taxon>Bacteria</taxon>
        <taxon>Bacillati</taxon>
        <taxon>Bacillota</taxon>
        <taxon>Bacilli</taxon>
        <taxon>Bacillales</taxon>
        <taxon>Staphylococcaceae</taxon>
        <taxon>Nosocomiicoccus</taxon>
    </lineage>
</organism>
<keyword evidence="2" id="KW-1185">Reference proteome</keyword>
<comment type="caution">
    <text evidence="1">The sequence shown here is derived from an EMBL/GenBank/DDBJ whole genome shotgun (WGS) entry which is preliminary data.</text>
</comment>
<accession>A0A9Q2HDS2</accession>
<sequence>MGNAYEKILLIFSILVSSYIFLEVQKAKASVDELGYQVEYKTAENIDFDKNDVFVVLIEENRLDINKSIYAVYERKEIEKLKNDSYIIS</sequence>
<evidence type="ECO:0000313" key="2">
    <source>
        <dbReference type="Proteomes" id="UP000579136"/>
    </source>
</evidence>
<name>A0A9Q2HDS2_9STAP</name>
<dbReference type="Proteomes" id="UP000579136">
    <property type="component" value="Unassembled WGS sequence"/>
</dbReference>
<gene>
    <name evidence="1" type="ORF">HNQ45_000041</name>
</gene>
<dbReference type="AlphaFoldDB" id="A0A9Q2HDS2"/>
<proteinExistence type="predicted"/>
<reference evidence="1 2" key="1">
    <citation type="submission" date="2020-08" db="EMBL/GenBank/DDBJ databases">
        <title>Genomic Encyclopedia of Type Strains, Phase IV (KMG-IV): sequencing the most valuable type-strain genomes for metagenomic binning, comparative biology and taxonomic classification.</title>
        <authorList>
            <person name="Goeker M."/>
        </authorList>
    </citation>
    <scope>NUCLEOTIDE SEQUENCE [LARGE SCALE GENOMIC DNA]</scope>
    <source>
        <strain evidence="1 2">DSM 19163</strain>
    </source>
</reference>
<dbReference type="RefSeq" id="WP_183672620.1">
    <property type="nucleotide sequence ID" value="NZ_CP079110.1"/>
</dbReference>
<evidence type="ECO:0000313" key="1">
    <source>
        <dbReference type="EMBL" id="MBB5175183.1"/>
    </source>
</evidence>
<dbReference type="EMBL" id="JACHHF010000001">
    <property type="protein sequence ID" value="MBB5175183.1"/>
    <property type="molecule type" value="Genomic_DNA"/>
</dbReference>